<dbReference type="AlphaFoldDB" id="A0A1M6AS15"/>
<dbReference type="STRING" id="570521.SAMN04488508_101438"/>
<organism evidence="1 2">
    <name type="scientific">Aquimarina spongiae</name>
    <dbReference type="NCBI Taxonomy" id="570521"/>
    <lineage>
        <taxon>Bacteria</taxon>
        <taxon>Pseudomonadati</taxon>
        <taxon>Bacteroidota</taxon>
        <taxon>Flavobacteriia</taxon>
        <taxon>Flavobacteriales</taxon>
        <taxon>Flavobacteriaceae</taxon>
        <taxon>Aquimarina</taxon>
    </lineage>
</organism>
<name>A0A1M6AS15_9FLAO</name>
<dbReference type="SUPFAM" id="SSF51206">
    <property type="entry name" value="cAMP-binding domain-like"/>
    <property type="match status" value="1"/>
</dbReference>
<accession>A0A1M6AS15</accession>
<dbReference type="RefSeq" id="WP_073313299.1">
    <property type="nucleotide sequence ID" value="NZ_FQYP01000001.1"/>
</dbReference>
<dbReference type="InterPro" id="IPR014710">
    <property type="entry name" value="RmlC-like_jellyroll"/>
</dbReference>
<protein>
    <submittedName>
        <fullName evidence="1">CRP/FNR family transcriptional regulator, anaerobic regulatory protein</fullName>
    </submittedName>
</protein>
<evidence type="ECO:0000313" key="2">
    <source>
        <dbReference type="Proteomes" id="UP000184432"/>
    </source>
</evidence>
<reference evidence="2" key="1">
    <citation type="submission" date="2016-11" db="EMBL/GenBank/DDBJ databases">
        <authorList>
            <person name="Varghese N."/>
            <person name="Submissions S."/>
        </authorList>
    </citation>
    <scope>NUCLEOTIDE SEQUENCE [LARGE SCALE GENOMIC DNA]</scope>
    <source>
        <strain evidence="2">DSM 22623</strain>
    </source>
</reference>
<dbReference type="Gene3D" id="2.60.120.10">
    <property type="entry name" value="Jelly Rolls"/>
    <property type="match status" value="1"/>
</dbReference>
<dbReference type="Gene3D" id="1.10.10.10">
    <property type="entry name" value="Winged helix-like DNA-binding domain superfamily/Winged helix DNA-binding domain"/>
    <property type="match status" value="1"/>
</dbReference>
<dbReference type="EMBL" id="FQYP01000001">
    <property type="protein sequence ID" value="SHI39128.1"/>
    <property type="molecule type" value="Genomic_DNA"/>
</dbReference>
<proteinExistence type="predicted"/>
<dbReference type="Proteomes" id="UP000184432">
    <property type="component" value="Unassembled WGS sequence"/>
</dbReference>
<dbReference type="OrthoDB" id="1162835at2"/>
<evidence type="ECO:0000313" key="1">
    <source>
        <dbReference type="EMBL" id="SHI39128.1"/>
    </source>
</evidence>
<dbReference type="SUPFAM" id="SSF46785">
    <property type="entry name" value="Winged helix' DNA-binding domain"/>
    <property type="match status" value="1"/>
</dbReference>
<dbReference type="InterPro" id="IPR036390">
    <property type="entry name" value="WH_DNA-bd_sf"/>
</dbReference>
<dbReference type="InterPro" id="IPR018490">
    <property type="entry name" value="cNMP-bd_dom_sf"/>
</dbReference>
<gene>
    <name evidence="1" type="ORF">SAMN04488508_101438</name>
</gene>
<dbReference type="InterPro" id="IPR036388">
    <property type="entry name" value="WH-like_DNA-bd_sf"/>
</dbReference>
<keyword evidence="2" id="KW-1185">Reference proteome</keyword>
<sequence length="213" mass="25160">MTIKLFDLLVKQGIHHCNTYDQNEIIRPYHKTNRKRLYLVRSGAIKLSYPNESGELLISIILAENQFFGSCQIIAEDTLNYTYQALQAKTIVYEFEIHQIQSMLQKKIILPTEVFCLIGIECCLLERRIRILQNRFVENRVKETLLDFQKNFEISSADEYRIALYCPLNQEEFANYIRASRVITNKMFNDLKRSLQIECLKNRIILNKSFYSS</sequence>